<reference evidence="1 2" key="1">
    <citation type="journal article" date="2019" name="Nat. Ecol. Evol.">
        <title>Megaphylogeny resolves global patterns of mushroom evolution.</title>
        <authorList>
            <person name="Varga T."/>
            <person name="Krizsan K."/>
            <person name="Foldi C."/>
            <person name="Dima B."/>
            <person name="Sanchez-Garcia M."/>
            <person name="Sanchez-Ramirez S."/>
            <person name="Szollosi G.J."/>
            <person name="Szarkandi J.G."/>
            <person name="Papp V."/>
            <person name="Albert L."/>
            <person name="Andreopoulos W."/>
            <person name="Angelini C."/>
            <person name="Antonin V."/>
            <person name="Barry K.W."/>
            <person name="Bougher N.L."/>
            <person name="Buchanan P."/>
            <person name="Buyck B."/>
            <person name="Bense V."/>
            <person name="Catcheside P."/>
            <person name="Chovatia M."/>
            <person name="Cooper J."/>
            <person name="Damon W."/>
            <person name="Desjardin D."/>
            <person name="Finy P."/>
            <person name="Geml J."/>
            <person name="Haridas S."/>
            <person name="Hughes K."/>
            <person name="Justo A."/>
            <person name="Karasinski D."/>
            <person name="Kautmanova I."/>
            <person name="Kiss B."/>
            <person name="Kocsube S."/>
            <person name="Kotiranta H."/>
            <person name="LaButti K.M."/>
            <person name="Lechner B.E."/>
            <person name="Liimatainen K."/>
            <person name="Lipzen A."/>
            <person name="Lukacs Z."/>
            <person name="Mihaltcheva S."/>
            <person name="Morgado L.N."/>
            <person name="Niskanen T."/>
            <person name="Noordeloos M.E."/>
            <person name="Ohm R.A."/>
            <person name="Ortiz-Santana B."/>
            <person name="Ovrebo C."/>
            <person name="Racz N."/>
            <person name="Riley R."/>
            <person name="Savchenko A."/>
            <person name="Shiryaev A."/>
            <person name="Soop K."/>
            <person name="Spirin V."/>
            <person name="Szebenyi C."/>
            <person name="Tomsovsky M."/>
            <person name="Tulloss R.E."/>
            <person name="Uehling J."/>
            <person name="Grigoriev I.V."/>
            <person name="Vagvolgyi C."/>
            <person name="Papp T."/>
            <person name="Martin F.M."/>
            <person name="Miettinen O."/>
            <person name="Hibbett D.S."/>
            <person name="Nagy L.G."/>
        </authorList>
    </citation>
    <scope>NUCLEOTIDE SEQUENCE [LARGE SCALE GENOMIC DNA]</scope>
    <source>
        <strain evidence="1 2">HHB13444</strain>
    </source>
</reference>
<organism evidence="1 2">
    <name type="scientific">Polyporus arcularius HHB13444</name>
    <dbReference type="NCBI Taxonomy" id="1314778"/>
    <lineage>
        <taxon>Eukaryota</taxon>
        <taxon>Fungi</taxon>
        <taxon>Dikarya</taxon>
        <taxon>Basidiomycota</taxon>
        <taxon>Agaricomycotina</taxon>
        <taxon>Agaricomycetes</taxon>
        <taxon>Polyporales</taxon>
        <taxon>Polyporaceae</taxon>
        <taxon>Polyporus</taxon>
    </lineage>
</organism>
<dbReference type="AlphaFoldDB" id="A0A5C3PR56"/>
<gene>
    <name evidence="1" type="ORF">K466DRAFT_650530</name>
</gene>
<dbReference type="EMBL" id="ML211001">
    <property type="protein sequence ID" value="TFK92314.1"/>
    <property type="molecule type" value="Genomic_DNA"/>
</dbReference>
<keyword evidence="2" id="KW-1185">Reference proteome</keyword>
<dbReference type="SUPFAM" id="SSF52047">
    <property type="entry name" value="RNI-like"/>
    <property type="match status" value="1"/>
</dbReference>
<dbReference type="InParanoid" id="A0A5C3PR56"/>
<protein>
    <recommendedName>
        <fullName evidence="3">F-box domain-containing protein</fullName>
    </recommendedName>
</protein>
<dbReference type="Gene3D" id="3.80.10.10">
    <property type="entry name" value="Ribonuclease Inhibitor"/>
    <property type="match status" value="1"/>
</dbReference>
<accession>A0A5C3PR56</accession>
<proteinExistence type="predicted"/>
<sequence length="466" mass="51054">MPPSDAAYPDCLSGICKLGQCPAHPKDVEKNVNTDASSPSSSKMPPELWLQIFSYASDIPGAYTHTDQHAFYAFTMDSHGISVHRRHREATDTMLAASRVCKAWAPVAAEFLVKYLLVKSGDHAVEVAAALTRHAPPVCAGSSRVGDRTVRLELALDGVHVWTEAHTTALGSIVAACPNLTVLSTAFSTGNCPLVHNAALMHALEVGALASTLRRLELSGNGMILSCILPSLSNALHALWIRPTGHTELVSMSFGPLEFPSLRSLAVTADRAGIPPADWSTPQLQTLRMDSDLICCLRNQTQRTYFETLGSTLKTLDATRIFRLHLRFCPNLVECTIPMSLLETVFANVPLPPSLKRLTFDRTCEVHAAWIEPRSIARFSLAMHEEHENGWLPPLELIRFLLPIGKWSVEPTGGVARPEAPYWEYAVEHLRLVCQPLGIALEVSVGADEHSANIWRPLSYEHFLGA</sequence>
<evidence type="ECO:0000313" key="1">
    <source>
        <dbReference type="EMBL" id="TFK92314.1"/>
    </source>
</evidence>
<dbReference type="Proteomes" id="UP000308197">
    <property type="component" value="Unassembled WGS sequence"/>
</dbReference>
<name>A0A5C3PR56_9APHY</name>
<evidence type="ECO:0008006" key="3">
    <source>
        <dbReference type="Google" id="ProtNLM"/>
    </source>
</evidence>
<evidence type="ECO:0000313" key="2">
    <source>
        <dbReference type="Proteomes" id="UP000308197"/>
    </source>
</evidence>
<dbReference type="InterPro" id="IPR032675">
    <property type="entry name" value="LRR_dom_sf"/>
</dbReference>